<evidence type="ECO:0000313" key="9">
    <source>
        <dbReference type="Proteomes" id="UP001174694"/>
    </source>
</evidence>
<dbReference type="InterPro" id="IPR013087">
    <property type="entry name" value="Znf_C2H2_type"/>
</dbReference>
<gene>
    <name evidence="8" type="ORF">NKR23_g12126</name>
</gene>
<dbReference type="SUPFAM" id="SSF56219">
    <property type="entry name" value="DNase I-like"/>
    <property type="match status" value="1"/>
</dbReference>
<evidence type="ECO:0000256" key="2">
    <source>
        <dbReference type="ARBA" id="ARBA00023128"/>
    </source>
</evidence>
<dbReference type="PANTHER" id="PTHR33481">
    <property type="entry name" value="REVERSE TRANSCRIPTASE"/>
    <property type="match status" value="1"/>
</dbReference>
<keyword evidence="8" id="KW-0378">Hydrolase</keyword>
<feature type="compositionally biased region" description="Pro residues" evidence="4">
    <location>
        <begin position="458"/>
        <end position="470"/>
    </location>
</feature>
<evidence type="ECO:0000256" key="1">
    <source>
        <dbReference type="ARBA" id="ARBA00004173"/>
    </source>
</evidence>
<keyword evidence="9" id="KW-1185">Reference proteome</keyword>
<dbReference type="SUPFAM" id="SSF53098">
    <property type="entry name" value="Ribonuclease H-like"/>
    <property type="match status" value="1"/>
</dbReference>
<evidence type="ECO:0000256" key="3">
    <source>
        <dbReference type="PROSITE-ProRule" id="PRU00042"/>
    </source>
</evidence>
<dbReference type="EMBL" id="JANBVO010000084">
    <property type="protein sequence ID" value="KAJ9130593.1"/>
    <property type="molecule type" value="Genomic_DNA"/>
</dbReference>
<dbReference type="PANTHER" id="PTHR33481:SF1">
    <property type="entry name" value="ENDONUCLEASE_EXONUCLEASE_PHOSPHATASE DOMAIN-CONTAINING PROTEIN-RELATED"/>
    <property type="match status" value="1"/>
</dbReference>
<dbReference type="Pfam" id="PF00075">
    <property type="entry name" value="RNase_H"/>
    <property type="match status" value="1"/>
</dbReference>
<evidence type="ECO:0000259" key="7">
    <source>
        <dbReference type="PROSITE" id="PS50879"/>
    </source>
</evidence>
<keyword evidence="3" id="KW-0479">Metal-binding</keyword>
<evidence type="ECO:0000259" key="5">
    <source>
        <dbReference type="PROSITE" id="PS50157"/>
    </source>
</evidence>
<feature type="domain" description="Reverse transcriptase" evidence="6">
    <location>
        <begin position="1131"/>
        <end position="1404"/>
    </location>
</feature>
<dbReference type="InterPro" id="IPR002156">
    <property type="entry name" value="RNaseH_domain"/>
</dbReference>
<comment type="caution">
    <text evidence="8">The sequence shown here is derived from an EMBL/GenBank/DDBJ whole genome shotgun (WGS) entry which is preliminary data.</text>
</comment>
<keyword evidence="3" id="KW-0862">Zinc</keyword>
<proteinExistence type="predicted"/>
<evidence type="ECO:0000259" key="6">
    <source>
        <dbReference type="PROSITE" id="PS50878"/>
    </source>
</evidence>
<accession>A0AA38RH90</accession>
<dbReference type="InterPro" id="IPR012337">
    <property type="entry name" value="RNaseH-like_sf"/>
</dbReference>
<name>A0AA38RH90_9PEZI</name>
<dbReference type="Proteomes" id="UP001174694">
    <property type="component" value="Unassembled WGS sequence"/>
</dbReference>
<dbReference type="CDD" id="cd09276">
    <property type="entry name" value="Rnase_HI_RT_non_LTR"/>
    <property type="match status" value="1"/>
</dbReference>
<dbReference type="InterPro" id="IPR036691">
    <property type="entry name" value="Endo/exonu/phosph_ase_sf"/>
</dbReference>
<dbReference type="CDD" id="cd01650">
    <property type="entry name" value="RT_nLTR_like"/>
    <property type="match status" value="1"/>
</dbReference>
<dbReference type="Gene3D" id="3.60.10.10">
    <property type="entry name" value="Endonuclease/exonuclease/phosphatase"/>
    <property type="match status" value="1"/>
</dbReference>
<dbReference type="InterPro" id="IPR043502">
    <property type="entry name" value="DNA/RNA_pol_sf"/>
</dbReference>
<evidence type="ECO:0000256" key="4">
    <source>
        <dbReference type="SAM" id="MobiDB-lite"/>
    </source>
</evidence>
<dbReference type="Pfam" id="PF14529">
    <property type="entry name" value="Exo_endo_phos_2"/>
    <property type="match status" value="1"/>
</dbReference>
<dbReference type="GO" id="GO:0008270">
    <property type="term" value="F:zinc ion binding"/>
    <property type="evidence" value="ECO:0007669"/>
    <property type="project" value="UniProtKB-KW"/>
</dbReference>
<dbReference type="GO" id="GO:0004523">
    <property type="term" value="F:RNA-DNA hybrid ribonuclease activity"/>
    <property type="evidence" value="ECO:0007669"/>
    <property type="project" value="InterPro"/>
</dbReference>
<keyword evidence="8" id="KW-0255">Endonuclease</keyword>
<feature type="domain" description="C2H2-type" evidence="5">
    <location>
        <begin position="605"/>
        <end position="635"/>
    </location>
</feature>
<dbReference type="GO" id="GO:0005739">
    <property type="term" value="C:mitochondrion"/>
    <property type="evidence" value="ECO:0007669"/>
    <property type="project" value="UniProtKB-SubCell"/>
</dbReference>
<feature type="region of interest" description="Disordered" evidence="4">
    <location>
        <begin position="408"/>
        <end position="474"/>
    </location>
</feature>
<dbReference type="PROSITE" id="PS50879">
    <property type="entry name" value="RNASE_H_1"/>
    <property type="match status" value="1"/>
</dbReference>
<dbReference type="Pfam" id="PF00078">
    <property type="entry name" value="RVT_1"/>
    <property type="match status" value="1"/>
</dbReference>
<protein>
    <submittedName>
        <fullName evidence="8">Endonuclease/exonuclease/phosphatase</fullName>
    </submittedName>
</protein>
<sequence length="1917" mass="213843">MAPKWPQVNIGPDHINEHATYLREACSQLQAVERGRQDLVPWNVVQQYMDSTLALIGKVLRQPAMSEILQQVQDAARCTQNIQRDVTIIKNSVGLSTTPLNAANFHRGKNAAPSWAQVAAHAKGPPPTSTSASKTHSTVTAYKDRVVTVKVKDHGIAQRYRTQPATWIRHQVETAVHGNAATKTAKIVAAHQLKSGDIQIFTSTTAEATQLKQNKGWLRGLGEHAEVIVPTYGVIVHGISTSSINMKDQKATIQQMLADNYTVIPRADISHIGWLTKEATLKRASSIVVEFTDPEMANAVIYAGLAWEGQIHQCQLYDRACRVKQCFRCYQYGHIGTQCNASQTCGYCAELHETKHCKQKGAEGFTPRCTMCKEAHTAWSNACPARRKEMRRVEQAKEARSIYWHVPAKETPTPPSAPTHIANTRRQTRIPQVEVPRHIAGERQPGGTSPRLPESNRTPPPQDTAPPEAPAPIDIIVVPSPTEGPNEEAWETPAMPHNAPAPDLAIDPQLLAMDNQPSTSAYPMDETERAAMQEADEWLENMANNADDWLNNPEVEEPSPPTSMATDTRTAQGTIYKGCKCPEHQDIYSDWPTQDAELTVAVCMKVCVYCGKDYEITAELRKHMRKKYAHRNLRVVHETRGKYSSAIPGHQELRILQYNVQKSRDVVLASLFRNPRVLEYDILAIQEPWRNPFINTTYHPLKTHFQLTYFDDTATRACLYINKRIDPGAWSVSYISKDIVSLAIRSPSSGRQLHIINVYNEVGTDTLSTVAETLAALDPDSDVVMLGDFNLHHPLWSTTHRRASEGPSAQPLLTVIEDAQLELLTVPGTPTHRWKDGESTIDLAFGTPEIASRLVCCRIDQQLDCDSDHLPLELTINWRWQPATPTRKRLWAKTNPAVLRQTLQDRLLAAGDGTELTDHSSIDHLVSAIVEAIQVAIDASTPWSNPSPRSIAGFDQECKDLCLEVQRLRRRWQRTRQDDDYEAYRQARNKKGRHIQKVLRNTHRQRVEEASESPSGLWKLVKWAKNRHNETPASTPALVRPDGGLAQQPEEKADVLRQSFFPPPHQADLSDLEGHEYPTPIECPDITEAEIEKAVRRASPNKAPGTDGIPNAILHQTLDILLPSLHILFNACFRLGYCPAHFKEAVTVVLRKPGKDDYTQPKSYRPIALLNTLGKALEAIVANRLAYLADAHGLLPSRHTGGRKLASTDHAIHFLLQRIHQAWADNKVASLLLLDVSGAYDNVSRERLLHNLRKRRVSPAIIGWVASFLSDRSTTLKLQEYTAPSTPIQTGIPQGSPVSPILYLFYNADLIETSKTEDTEAVGYIDDVSILAVGPTAQRNCKTLKSLHRKAEEWAKKHGSQFAPAKYELVHFTRDPKANSTHALRLPHATIQASPSCRYLGVQMDTKLRWDHHREKVEAAATKRLSALSALASSTWGTGMMNLRHVYRAMIIPQMLYGCSVWYIPGKSPTRRGSSMVNAIKKIQRRAAQTITGAFRTTAGDAVDVEANLLPVQQQLEQTALEATMRIRTSPLYSDMAPTARNGRTPRRDAQSPLDRFSTILEHKHGLQLDHLEKRQPHVVPPWWTPPFIRINDSATEAVQEHDATDPGTFRIYTDGSGINDHVGAAAVAPMLSNSDIRSKRLQYMGTSDTSTVYAAELKGLVLAMQIVQDIYTETSSPGKCAIFTDNQAAIQAIRNPKCPSGQYILAEAILILDELRNQGWELQFRWIPAHVGVPGNEAADQAAKEAAGMGSSTQQQPTTARTLIATTRTNIRARMKDEWDAAWEYAKHGRDLHRLGVQPGKGILKIHKGTHRAISSVITQMRVGKIGLRAYLYAINQADTDQCECGYGPQTVRHILLECRHWAEERQQMWAGKTPCVDLKRILCSPTMAVQAAKMMLRTGLLKQFRAVPSTVLQFS</sequence>
<evidence type="ECO:0000313" key="8">
    <source>
        <dbReference type="EMBL" id="KAJ9130593.1"/>
    </source>
</evidence>
<dbReference type="PROSITE" id="PS50878">
    <property type="entry name" value="RT_POL"/>
    <property type="match status" value="1"/>
</dbReference>
<keyword evidence="8" id="KW-0540">Nuclease</keyword>
<dbReference type="InterPro" id="IPR000477">
    <property type="entry name" value="RT_dom"/>
</dbReference>
<keyword evidence="2" id="KW-0496">Mitochondrion</keyword>
<dbReference type="InterPro" id="IPR005135">
    <property type="entry name" value="Endo/exonuclease/phosphatase"/>
</dbReference>
<dbReference type="InterPro" id="IPR036397">
    <property type="entry name" value="RNaseH_sf"/>
</dbReference>
<organism evidence="8 9">
    <name type="scientific">Pleurostoma richardsiae</name>
    <dbReference type="NCBI Taxonomy" id="41990"/>
    <lineage>
        <taxon>Eukaryota</taxon>
        <taxon>Fungi</taxon>
        <taxon>Dikarya</taxon>
        <taxon>Ascomycota</taxon>
        <taxon>Pezizomycotina</taxon>
        <taxon>Sordariomycetes</taxon>
        <taxon>Sordariomycetidae</taxon>
        <taxon>Calosphaeriales</taxon>
        <taxon>Pleurostomataceae</taxon>
        <taxon>Pleurostoma</taxon>
    </lineage>
</organism>
<feature type="domain" description="RNase H type-1" evidence="7">
    <location>
        <begin position="1606"/>
        <end position="1749"/>
    </location>
</feature>
<dbReference type="Gene3D" id="3.30.420.10">
    <property type="entry name" value="Ribonuclease H-like superfamily/Ribonuclease H"/>
    <property type="match status" value="1"/>
</dbReference>
<dbReference type="SUPFAM" id="SSF56672">
    <property type="entry name" value="DNA/RNA polymerases"/>
    <property type="match status" value="1"/>
</dbReference>
<dbReference type="GO" id="GO:0003676">
    <property type="term" value="F:nucleic acid binding"/>
    <property type="evidence" value="ECO:0007669"/>
    <property type="project" value="InterPro"/>
</dbReference>
<comment type="subcellular location">
    <subcellularLocation>
        <location evidence="1">Mitochondrion</location>
    </subcellularLocation>
</comment>
<keyword evidence="3" id="KW-0863">Zinc-finger</keyword>
<reference evidence="8" key="1">
    <citation type="submission" date="2022-07" db="EMBL/GenBank/DDBJ databases">
        <title>Fungi with potential for degradation of polypropylene.</title>
        <authorList>
            <person name="Gostincar C."/>
        </authorList>
    </citation>
    <scope>NUCLEOTIDE SEQUENCE</scope>
    <source>
        <strain evidence="8">EXF-13308</strain>
    </source>
</reference>
<dbReference type="PROSITE" id="PS50157">
    <property type="entry name" value="ZINC_FINGER_C2H2_2"/>
    <property type="match status" value="1"/>
</dbReference>